<dbReference type="EMBL" id="BEXD01000062">
    <property type="protein sequence ID" value="GBB83872.1"/>
    <property type="molecule type" value="Genomic_DNA"/>
</dbReference>
<sequence length="121" mass="14479">MMTDLNDICDICGHICNAKHFQQNFRNWTSGNVNIDNFIKDTQLSAHIIDHYYYGVSKSSLEWIPYDRLYNIKCFEDRFGKIYRANWIDGNIIHWDNEKKDWRRINQNVLVILKILNNPAL</sequence>
<protein>
    <submittedName>
        <fullName evidence="1">Uncharacterized protein</fullName>
    </submittedName>
</protein>
<gene>
    <name evidence="1" type="ORF">RclHR1_10530005</name>
</gene>
<name>A0A2Z6Q6C9_9GLOM</name>
<organism evidence="1 2">
    <name type="scientific">Rhizophagus clarus</name>
    <dbReference type="NCBI Taxonomy" id="94130"/>
    <lineage>
        <taxon>Eukaryota</taxon>
        <taxon>Fungi</taxon>
        <taxon>Fungi incertae sedis</taxon>
        <taxon>Mucoromycota</taxon>
        <taxon>Glomeromycotina</taxon>
        <taxon>Glomeromycetes</taxon>
        <taxon>Glomerales</taxon>
        <taxon>Glomeraceae</taxon>
        <taxon>Rhizophagus</taxon>
    </lineage>
</organism>
<accession>A0A2Z6Q6C9</accession>
<comment type="caution">
    <text evidence="1">The sequence shown here is derived from an EMBL/GenBank/DDBJ whole genome shotgun (WGS) entry which is preliminary data.</text>
</comment>
<keyword evidence="2" id="KW-1185">Reference proteome</keyword>
<dbReference type="Gene3D" id="1.10.10.1010">
    <property type="entry name" value="Intein homing endonuclease, domain IV"/>
    <property type="match status" value="1"/>
</dbReference>
<evidence type="ECO:0000313" key="2">
    <source>
        <dbReference type="Proteomes" id="UP000247702"/>
    </source>
</evidence>
<proteinExistence type="predicted"/>
<dbReference type="Proteomes" id="UP000247702">
    <property type="component" value="Unassembled WGS sequence"/>
</dbReference>
<reference evidence="1 2" key="1">
    <citation type="submission" date="2017-11" db="EMBL/GenBank/DDBJ databases">
        <title>The genome of Rhizophagus clarus HR1 reveals common genetic basis of auxotrophy among arbuscular mycorrhizal fungi.</title>
        <authorList>
            <person name="Kobayashi Y."/>
        </authorList>
    </citation>
    <scope>NUCLEOTIDE SEQUENCE [LARGE SCALE GENOMIC DNA]</scope>
    <source>
        <strain evidence="1 2">HR1</strain>
    </source>
</reference>
<evidence type="ECO:0000313" key="1">
    <source>
        <dbReference type="EMBL" id="GBB83872.1"/>
    </source>
</evidence>
<dbReference type="AlphaFoldDB" id="A0A2Z6Q6C9"/>